<feature type="domain" description="Integrase catalytic" evidence="1">
    <location>
        <begin position="135"/>
        <end position="303"/>
    </location>
</feature>
<dbReference type="AlphaFoldDB" id="A0A0H5PWD2"/>
<dbReference type="GO" id="GO:0003676">
    <property type="term" value="F:nucleic acid binding"/>
    <property type="evidence" value="ECO:0007669"/>
    <property type="project" value="InterPro"/>
</dbReference>
<dbReference type="Pfam" id="PF00665">
    <property type="entry name" value="rve"/>
    <property type="match status" value="1"/>
</dbReference>
<dbReference type="Gene3D" id="3.30.420.10">
    <property type="entry name" value="Ribonuclease H-like superfamily/Ribonuclease H"/>
    <property type="match status" value="1"/>
</dbReference>
<name>A0A0H5PWD2_9ZZZZ</name>
<protein>
    <recommendedName>
        <fullName evidence="1">Integrase catalytic domain-containing protein</fullName>
    </recommendedName>
</protein>
<evidence type="ECO:0000313" key="2">
    <source>
        <dbReference type="EMBL" id="CRY94061.1"/>
    </source>
</evidence>
<reference evidence="2" key="2">
    <citation type="submission" date="2015-07" db="EMBL/GenBank/DDBJ databases">
        <title>Plasmids, circular viruses and viroids from rat gut.</title>
        <authorList>
            <person name="Jorgensen T.J."/>
            <person name="Hansen M.A."/>
            <person name="Xu Z."/>
            <person name="Tabak M.A."/>
            <person name="Sorensen S.J."/>
            <person name="Hansen L.H."/>
        </authorList>
    </citation>
    <scope>NUCLEOTIDE SEQUENCE</scope>
    <source>
        <strain evidence="2">RGRH0142</strain>
    </source>
</reference>
<dbReference type="GO" id="GO:0015074">
    <property type="term" value="P:DNA integration"/>
    <property type="evidence" value="ECO:0007669"/>
    <property type="project" value="InterPro"/>
</dbReference>
<dbReference type="InterPro" id="IPR050900">
    <property type="entry name" value="Transposase_IS3/IS150/IS904"/>
</dbReference>
<dbReference type="PANTHER" id="PTHR46889:SF5">
    <property type="entry name" value="INTEGRASE PROTEIN"/>
    <property type="match status" value="1"/>
</dbReference>
<proteinExistence type="predicted"/>
<dbReference type="InterPro" id="IPR048020">
    <property type="entry name" value="Transpos_IS3"/>
</dbReference>
<dbReference type="NCBIfam" id="NF033516">
    <property type="entry name" value="transpos_IS3"/>
    <property type="match status" value="1"/>
</dbReference>
<sequence length="363" mass="41742">MEHRNKKKSWRQTVEYLHAHTGLRYTVTELCALFGRSKQAYYKYNSERLSSELARDTFALEFAQSVRQKIPGIGCAKLWRIYEREFNGANPLGRDRFLSLLYENGMKLRHRPRGICTTDSRHELPLYPDLVKSFIPTAPNQLWVSDITYIPLLQEDGKRAFCYLTTIMDAYSRKVLAHEVGDSLQTRYSLACLKRAIAGLQGNHDGLIHHSDRGVQYASAAYTTELKKAGIDVSMTQTGNPKDNAQAERINSTVKNELLRGMVFHNINQVKEAVGQAFDFYNNRRPHMSIDYMTPEQAHMQSGKIKERWVRYRRRAIEKLTMSEGKNENGNENLMEYDGNRLTLLPHEEALRSSISVQPHAGI</sequence>
<dbReference type="EMBL" id="LN852832">
    <property type="protein sequence ID" value="CRY94061.1"/>
    <property type="molecule type" value="Genomic_DNA"/>
</dbReference>
<accession>A0A0H5PWD2</accession>
<organism evidence="2">
    <name type="scientific">uncultured prokaryote</name>
    <dbReference type="NCBI Taxonomy" id="198431"/>
    <lineage>
        <taxon>unclassified sequences</taxon>
        <taxon>environmental samples</taxon>
    </lineage>
</organism>
<reference evidence="2" key="1">
    <citation type="submission" date="2015-06" db="EMBL/GenBank/DDBJ databases">
        <authorList>
            <person name="Joergensen T."/>
        </authorList>
    </citation>
    <scope>NUCLEOTIDE SEQUENCE</scope>
    <source>
        <strain evidence="2">RGRH0142</strain>
    </source>
</reference>
<dbReference type="InterPro" id="IPR036397">
    <property type="entry name" value="RNaseH_sf"/>
</dbReference>
<dbReference type="PANTHER" id="PTHR46889">
    <property type="entry name" value="TRANSPOSASE INSF FOR INSERTION SEQUENCE IS3B-RELATED"/>
    <property type="match status" value="1"/>
</dbReference>
<dbReference type="InterPro" id="IPR012337">
    <property type="entry name" value="RNaseH-like_sf"/>
</dbReference>
<dbReference type="SUPFAM" id="SSF53098">
    <property type="entry name" value="Ribonuclease H-like"/>
    <property type="match status" value="1"/>
</dbReference>
<dbReference type="PROSITE" id="PS50994">
    <property type="entry name" value="INTEGRASE"/>
    <property type="match status" value="1"/>
</dbReference>
<evidence type="ECO:0000259" key="1">
    <source>
        <dbReference type="PROSITE" id="PS50994"/>
    </source>
</evidence>
<dbReference type="InterPro" id="IPR001584">
    <property type="entry name" value="Integrase_cat-core"/>
</dbReference>